<dbReference type="STRING" id="930090.W6ZA92"/>
<dbReference type="AlphaFoldDB" id="W6ZA92"/>
<feature type="region of interest" description="Disordered" evidence="1">
    <location>
        <begin position="776"/>
        <end position="812"/>
    </location>
</feature>
<keyword evidence="3" id="KW-1185">Reference proteome</keyword>
<protein>
    <submittedName>
        <fullName evidence="2">Uncharacterized protein</fullName>
    </submittedName>
</protein>
<feature type="region of interest" description="Disordered" evidence="1">
    <location>
        <begin position="299"/>
        <end position="325"/>
    </location>
</feature>
<feature type="compositionally biased region" description="Polar residues" evidence="1">
    <location>
        <begin position="611"/>
        <end position="626"/>
    </location>
</feature>
<evidence type="ECO:0000313" key="2">
    <source>
        <dbReference type="EMBL" id="EUC46678.1"/>
    </source>
</evidence>
<name>W6ZA92_COCMI</name>
<dbReference type="EMBL" id="KI963962">
    <property type="protein sequence ID" value="EUC46678.1"/>
    <property type="molecule type" value="Genomic_DNA"/>
</dbReference>
<dbReference type="RefSeq" id="XP_007686777.1">
    <property type="nucleotide sequence ID" value="XM_007688587.1"/>
</dbReference>
<dbReference type="GeneID" id="19128008"/>
<proteinExistence type="predicted"/>
<evidence type="ECO:0000256" key="1">
    <source>
        <dbReference type="SAM" id="MobiDB-lite"/>
    </source>
</evidence>
<accession>W6ZA92</accession>
<feature type="region of interest" description="Disordered" evidence="1">
    <location>
        <begin position="607"/>
        <end position="626"/>
    </location>
</feature>
<dbReference type="eggNOG" id="ENOG502STHN">
    <property type="taxonomic scope" value="Eukaryota"/>
</dbReference>
<organism evidence="2 3">
    <name type="scientific">Bipolaris oryzae ATCC 44560</name>
    <dbReference type="NCBI Taxonomy" id="930090"/>
    <lineage>
        <taxon>Eukaryota</taxon>
        <taxon>Fungi</taxon>
        <taxon>Dikarya</taxon>
        <taxon>Ascomycota</taxon>
        <taxon>Pezizomycotina</taxon>
        <taxon>Dothideomycetes</taxon>
        <taxon>Pleosporomycetidae</taxon>
        <taxon>Pleosporales</taxon>
        <taxon>Pleosporineae</taxon>
        <taxon>Pleosporaceae</taxon>
        <taxon>Bipolaris</taxon>
    </lineage>
</organism>
<evidence type="ECO:0000313" key="3">
    <source>
        <dbReference type="Proteomes" id="UP000054032"/>
    </source>
</evidence>
<reference evidence="2 3" key="1">
    <citation type="journal article" date="2013" name="PLoS Genet.">
        <title>Comparative genome structure, secondary metabolite, and effector coding capacity across Cochliobolus pathogens.</title>
        <authorList>
            <person name="Condon B.J."/>
            <person name="Leng Y."/>
            <person name="Wu D."/>
            <person name="Bushley K.E."/>
            <person name="Ohm R.A."/>
            <person name="Otillar R."/>
            <person name="Martin J."/>
            <person name="Schackwitz W."/>
            <person name="Grimwood J."/>
            <person name="MohdZainudin N."/>
            <person name="Xue C."/>
            <person name="Wang R."/>
            <person name="Manning V.A."/>
            <person name="Dhillon B."/>
            <person name="Tu Z.J."/>
            <person name="Steffenson B.J."/>
            <person name="Salamov A."/>
            <person name="Sun H."/>
            <person name="Lowry S."/>
            <person name="LaButti K."/>
            <person name="Han J."/>
            <person name="Copeland A."/>
            <person name="Lindquist E."/>
            <person name="Barry K."/>
            <person name="Schmutz J."/>
            <person name="Baker S.E."/>
            <person name="Ciuffetti L.M."/>
            <person name="Grigoriev I.V."/>
            <person name="Zhong S."/>
            <person name="Turgeon B.G."/>
        </authorList>
    </citation>
    <scope>NUCLEOTIDE SEQUENCE [LARGE SCALE GENOMIC DNA]</scope>
    <source>
        <strain evidence="2 3">ATCC 44560</strain>
    </source>
</reference>
<gene>
    <name evidence="2" type="ORF">COCMIDRAFT_92092</name>
</gene>
<dbReference type="KEGG" id="bor:COCMIDRAFT_92092"/>
<dbReference type="Proteomes" id="UP000054032">
    <property type="component" value="Unassembled WGS sequence"/>
</dbReference>
<dbReference type="OrthoDB" id="3556832at2759"/>
<sequence>MPTYLARGVSARLGTLPLAGTISEQIILRKGEAAKQQSEAAEKQLQNSRLLKEVSIPFQGDEQQYRLNWLGNAPFLQVQAGWDAFDEECAEITGATTGIPSSQEPKALVLHVNLSDRTYITGLRDHKTSLKIEVFFNGQLNSCWFMATHDVRTGVKGHHQIFAGTRVDFTAERPWVIFPSGIELGTSLETYHKPISASHRWQDICHAFKKEANERGANEQGEIPPTATFLEALAAMQMPDEVRNMQKPGGKVFGTIDVIITAGEGRKLTSGVGYLTAPKRMFDENFPLVKQIDSAAAGVQTVETRQTESDDELNSTQPGHNDFDANTEGECTQGYSLSTQEKSLSADRFGIPTAPELGSWSGIPDNLPHIQGQSISSDLSDQPCQPNTTPYFGPLQHQPFSFPDSNQPLLMGPIQDFSIMSNRFKHSASAPPYLLPDQPFRGFNDGTYPLLHRNLTEAVHESPGAPRNVNRLLFSSQQVPDLGEQGAIELPYVPLPPPNSYTGWPAPPIGLYSVPTKPKRSMSPRKGTLSARVKKDGQDILLTRSVILGQNKTVLVDHKWDPPKRITERSARPLCLDPRLGRAESTNECLESSKNKDTPASICKPEKIADNKNTPAPTSSENCSMDTSLKGTPLICQSQDEVILGENEPTDLCRKPGTLQLNDARLSTQSEKDFVLSTKYNFDRRASLGSSMFAVQSPEMNPPLFVRPEEMLREASPLSSQHTNPNIGLESMEYTLQSGETNPITPVPIRRADSSNEPIILPSLDRSHHAMSPDILNSAAKTNPSSKGKKRKASDDAAIKRSRHRTCLKPDGNPSLNQNCVIAYAENKNEENEQGVFRQVRMERCGVFQEDYVVFAARFFVGEKASMDKE</sequence>
<dbReference type="HOGENOM" id="CLU_329813_0_0_1"/>